<name>A0A6A6J8U4_WESOR</name>
<evidence type="ECO:0000256" key="5">
    <source>
        <dbReference type="ARBA" id="ARBA00032024"/>
    </source>
</evidence>
<evidence type="ECO:0000256" key="2">
    <source>
        <dbReference type="ARBA" id="ARBA00013014"/>
    </source>
</evidence>
<dbReference type="SUPFAM" id="SSF51735">
    <property type="entry name" value="NAD(P)-binding Rossmann-fold domains"/>
    <property type="match status" value="1"/>
</dbReference>
<dbReference type="SUPFAM" id="SSF48179">
    <property type="entry name" value="6-phosphogluconate dehydrogenase C-terminal domain-like"/>
    <property type="match status" value="1"/>
</dbReference>
<accession>A0A6A6J8U4</accession>
<evidence type="ECO:0000259" key="8">
    <source>
        <dbReference type="Pfam" id="PF08546"/>
    </source>
</evidence>
<dbReference type="Pfam" id="PF02558">
    <property type="entry name" value="ApbA"/>
    <property type="match status" value="1"/>
</dbReference>
<dbReference type="RefSeq" id="XP_033650304.1">
    <property type="nucleotide sequence ID" value="XM_033802805.1"/>
</dbReference>
<keyword evidence="4" id="KW-0560">Oxidoreductase</keyword>
<dbReference type="EC" id="1.1.1.169" evidence="2"/>
<sequence length="399" mass="43062">MSIHILGLGNLAKLLAHSLRTNHPQLPITLLFHRESLVKEWDDAGREIEIVRGGVRSRRGGFGVEVLPTGSSSIGPGLRDFRKAADGMSENRVGQIENLIVATKAGATVEAVRTVRARLGRESTVLFLQNGIGTIDQVAKHVFPNPASRPAFLTGIFNHGVYATSTFSSVHAGLVNAFVGPAFLGLGDLKPQDVSTTSTTPTSTTTTPTSAPSSPPQEPPFLAQTLLSCHELDTRLVPAHHLLTIQLRKLAVNATINPLTAIFNVTNGTLFASAEGRHLIDALLREFCDVIQCVVSTIITSNAVDRDAEDMRREFEFERVKKAVYEVGALTAENSTSMRQDVNAGRTTEIDVINGWLVRTGRAFGVDVSVNERVVRLVEEGRRVGLDGESVGRAFGDLC</sequence>
<protein>
    <recommendedName>
        <fullName evidence="2">2-dehydropantoate 2-reductase</fullName>
        <ecNumber evidence="2">1.1.1.169</ecNumber>
    </recommendedName>
    <alternativeName>
        <fullName evidence="5">Ketopantoate reductase</fullName>
    </alternativeName>
</protein>
<organism evidence="9 10">
    <name type="scientific">Westerdykella ornata</name>
    <dbReference type="NCBI Taxonomy" id="318751"/>
    <lineage>
        <taxon>Eukaryota</taxon>
        <taxon>Fungi</taxon>
        <taxon>Dikarya</taxon>
        <taxon>Ascomycota</taxon>
        <taxon>Pezizomycotina</taxon>
        <taxon>Dothideomycetes</taxon>
        <taxon>Pleosporomycetidae</taxon>
        <taxon>Pleosporales</taxon>
        <taxon>Sporormiaceae</taxon>
        <taxon>Westerdykella</taxon>
    </lineage>
</organism>
<dbReference type="GO" id="GO:0050661">
    <property type="term" value="F:NADP binding"/>
    <property type="evidence" value="ECO:0007669"/>
    <property type="project" value="TreeGrafter"/>
</dbReference>
<dbReference type="InterPro" id="IPR003710">
    <property type="entry name" value="ApbA"/>
</dbReference>
<dbReference type="InterPro" id="IPR008927">
    <property type="entry name" value="6-PGluconate_DH-like_C_sf"/>
</dbReference>
<evidence type="ECO:0000256" key="3">
    <source>
        <dbReference type="ARBA" id="ARBA00022857"/>
    </source>
</evidence>
<evidence type="ECO:0000256" key="4">
    <source>
        <dbReference type="ARBA" id="ARBA00023002"/>
    </source>
</evidence>
<dbReference type="InterPro" id="IPR013752">
    <property type="entry name" value="KPA_reductase"/>
</dbReference>
<evidence type="ECO:0000256" key="6">
    <source>
        <dbReference type="SAM" id="MobiDB-lite"/>
    </source>
</evidence>
<dbReference type="PANTHER" id="PTHR43765:SF2">
    <property type="entry name" value="2-DEHYDROPANTOATE 2-REDUCTASE"/>
    <property type="match status" value="1"/>
</dbReference>
<feature type="compositionally biased region" description="Low complexity" evidence="6">
    <location>
        <begin position="195"/>
        <end position="212"/>
    </location>
</feature>
<dbReference type="Gene3D" id="3.40.50.720">
    <property type="entry name" value="NAD(P)-binding Rossmann-like Domain"/>
    <property type="match status" value="1"/>
</dbReference>
<dbReference type="NCBIfam" id="TIGR00745">
    <property type="entry name" value="apbA_panE"/>
    <property type="match status" value="1"/>
</dbReference>
<keyword evidence="10" id="KW-1185">Reference proteome</keyword>
<evidence type="ECO:0000259" key="7">
    <source>
        <dbReference type="Pfam" id="PF02558"/>
    </source>
</evidence>
<dbReference type="InterPro" id="IPR013328">
    <property type="entry name" value="6PGD_dom2"/>
</dbReference>
<dbReference type="GeneID" id="54555980"/>
<comment type="similarity">
    <text evidence="1">Belongs to the ketopantoate reductase family.</text>
</comment>
<feature type="domain" description="Ketopantoate reductase C-terminal" evidence="8">
    <location>
        <begin position="243"/>
        <end position="379"/>
    </location>
</feature>
<dbReference type="InterPro" id="IPR036291">
    <property type="entry name" value="NAD(P)-bd_dom_sf"/>
</dbReference>
<dbReference type="PANTHER" id="PTHR43765">
    <property type="entry name" value="2-DEHYDROPANTOATE 2-REDUCTASE-RELATED"/>
    <property type="match status" value="1"/>
</dbReference>
<evidence type="ECO:0000313" key="10">
    <source>
        <dbReference type="Proteomes" id="UP000800097"/>
    </source>
</evidence>
<feature type="region of interest" description="Disordered" evidence="6">
    <location>
        <begin position="194"/>
        <end position="218"/>
    </location>
</feature>
<feature type="domain" description="Ketopantoate reductase N-terminal" evidence="7">
    <location>
        <begin position="3"/>
        <end position="180"/>
    </location>
</feature>
<keyword evidence="3" id="KW-0521">NADP</keyword>
<dbReference type="OrthoDB" id="73846at2759"/>
<dbReference type="Gene3D" id="1.10.1040.10">
    <property type="entry name" value="N-(1-d-carboxylethyl)-l-norvaline Dehydrogenase, domain 2"/>
    <property type="match status" value="1"/>
</dbReference>
<dbReference type="AlphaFoldDB" id="A0A6A6J8U4"/>
<dbReference type="Proteomes" id="UP000800097">
    <property type="component" value="Unassembled WGS sequence"/>
</dbReference>
<reference evidence="9" key="1">
    <citation type="journal article" date="2020" name="Stud. Mycol.">
        <title>101 Dothideomycetes genomes: a test case for predicting lifestyles and emergence of pathogens.</title>
        <authorList>
            <person name="Haridas S."/>
            <person name="Albert R."/>
            <person name="Binder M."/>
            <person name="Bloem J."/>
            <person name="Labutti K."/>
            <person name="Salamov A."/>
            <person name="Andreopoulos B."/>
            <person name="Baker S."/>
            <person name="Barry K."/>
            <person name="Bills G."/>
            <person name="Bluhm B."/>
            <person name="Cannon C."/>
            <person name="Castanera R."/>
            <person name="Culley D."/>
            <person name="Daum C."/>
            <person name="Ezra D."/>
            <person name="Gonzalez J."/>
            <person name="Henrissat B."/>
            <person name="Kuo A."/>
            <person name="Liang C."/>
            <person name="Lipzen A."/>
            <person name="Lutzoni F."/>
            <person name="Magnuson J."/>
            <person name="Mondo S."/>
            <person name="Nolan M."/>
            <person name="Ohm R."/>
            <person name="Pangilinan J."/>
            <person name="Park H.-J."/>
            <person name="Ramirez L."/>
            <person name="Alfaro M."/>
            <person name="Sun H."/>
            <person name="Tritt A."/>
            <person name="Yoshinaga Y."/>
            <person name="Zwiers L.-H."/>
            <person name="Turgeon B."/>
            <person name="Goodwin S."/>
            <person name="Spatafora J."/>
            <person name="Crous P."/>
            <person name="Grigoriev I."/>
        </authorList>
    </citation>
    <scope>NUCLEOTIDE SEQUENCE</scope>
    <source>
        <strain evidence="9">CBS 379.55</strain>
    </source>
</reference>
<dbReference type="GO" id="GO:0015940">
    <property type="term" value="P:pantothenate biosynthetic process"/>
    <property type="evidence" value="ECO:0007669"/>
    <property type="project" value="InterPro"/>
</dbReference>
<dbReference type="InterPro" id="IPR050838">
    <property type="entry name" value="Ketopantoate_reductase"/>
</dbReference>
<dbReference type="EMBL" id="ML986517">
    <property type="protein sequence ID" value="KAF2272765.1"/>
    <property type="molecule type" value="Genomic_DNA"/>
</dbReference>
<proteinExistence type="inferred from homology"/>
<gene>
    <name evidence="9" type="ORF">EI97DRAFT_504014</name>
</gene>
<dbReference type="Pfam" id="PF08546">
    <property type="entry name" value="ApbA_C"/>
    <property type="match status" value="1"/>
</dbReference>
<dbReference type="InterPro" id="IPR013332">
    <property type="entry name" value="KPR_N"/>
</dbReference>
<dbReference type="GO" id="GO:0005739">
    <property type="term" value="C:mitochondrion"/>
    <property type="evidence" value="ECO:0007669"/>
    <property type="project" value="TreeGrafter"/>
</dbReference>
<evidence type="ECO:0000313" key="9">
    <source>
        <dbReference type="EMBL" id="KAF2272765.1"/>
    </source>
</evidence>
<dbReference type="GO" id="GO:0008677">
    <property type="term" value="F:2-dehydropantoate 2-reductase activity"/>
    <property type="evidence" value="ECO:0007669"/>
    <property type="project" value="UniProtKB-EC"/>
</dbReference>
<evidence type="ECO:0000256" key="1">
    <source>
        <dbReference type="ARBA" id="ARBA00007870"/>
    </source>
</evidence>